<keyword evidence="10" id="KW-1185">Reference proteome</keyword>
<reference evidence="9" key="1">
    <citation type="journal article" date="2023" name="Plant J.">
        <title>The genome of the king protea, Protea cynaroides.</title>
        <authorList>
            <person name="Chang J."/>
            <person name="Duong T.A."/>
            <person name="Schoeman C."/>
            <person name="Ma X."/>
            <person name="Roodt D."/>
            <person name="Barker N."/>
            <person name="Li Z."/>
            <person name="Van de Peer Y."/>
            <person name="Mizrachi E."/>
        </authorList>
    </citation>
    <scope>NUCLEOTIDE SEQUENCE</scope>
    <source>
        <tissue evidence="9">Young leaves</tissue>
    </source>
</reference>
<dbReference type="OrthoDB" id="497268at2759"/>
<dbReference type="EMBL" id="JAMYWD010000007">
    <property type="protein sequence ID" value="KAJ4964969.1"/>
    <property type="molecule type" value="Genomic_DNA"/>
</dbReference>
<keyword evidence="8" id="KW-0472">Membrane</keyword>
<name>A0A9Q0K5V0_9MAGN</name>
<evidence type="ECO:0000313" key="9">
    <source>
        <dbReference type="EMBL" id="KAJ4964969.1"/>
    </source>
</evidence>
<evidence type="ECO:0000256" key="3">
    <source>
        <dbReference type="ARBA" id="ARBA00022528"/>
    </source>
</evidence>
<protein>
    <submittedName>
        <fullName evidence="9">Uncharacterized protein</fullName>
    </submittedName>
</protein>
<evidence type="ECO:0000313" key="10">
    <source>
        <dbReference type="Proteomes" id="UP001141806"/>
    </source>
</evidence>
<proteinExistence type="inferred from homology"/>
<evidence type="ECO:0000256" key="7">
    <source>
        <dbReference type="ARBA" id="ARBA00022989"/>
    </source>
</evidence>
<comment type="caution">
    <text evidence="9">The sequence shown here is derived from an EMBL/GenBank/DDBJ whole genome shotgun (WGS) entry which is preliminary data.</text>
</comment>
<keyword evidence="5" id="KW-0812">Transmembrane</keyword>
<evidence type="ECO:0000256" key="5">
    <source>
        <dbReference type="ARBA" id="ARBA00022692"/>
    </source>
</evidence>
<keyword evidence="3" id="KW-0150">Chloroplast</keyword>
<dbReference type="PANTHER" id="PTHR31620:SF15">
    <property type="entry name" value="PROTEIN RETICULATA-RELATED 2, CHLOROPLASTIC-RELATED"/>
    <property type="match status" value="1"/>
</dbReference>
<evidence type="ECO:0000256" key="1">
    <source>
        <dbReference type="ARBA" id="ARBA00004508"/>
    </source>
</evidence>
<keyword evidence="4" id="KW-0934">Plastid</keyword>
<dbReference type="PANTHER" id="PTHR31620">
    <property type="entry name" value="PROTEIN RETICULATA-RELATED 2, CHLOROPLASTIC-RELATED"/>
    <property type="match status" value="1"/>
</dbReference>
<keyword evidence="6" id="KW-0809">Transit peptide</keyword>
<dbReference type="InterPro" id="IPR021825">
    <property type="entry name" value="RETICULATA-related"/>
</dbReference>
<evidence type="ECO:0000256" key="2">
    <source>
        <dbReference type="ARBA" id="ARBA00010793"/>
    </source>
</evidence>
<keyword evidence="7" id="KW-1133">Transmembrane helix</keyword>
<evidence type="ECO:0000256" key="4">
    <source>
        <dbReference type="ARBA" id="ARBA00022640"/>
    </source>
</evidence>
<dbReference type="GO" id="GO:0031969">
    <property type="term" value="C:chloroplast membrane"/>
    <property type="evidence" value="ECO:0007669"/>
    <property type="project" value="UniProtKB-SubCell"/>
</dbReference>
<comment type="subcellular location">
    <subcellularLocation>
        <location evidence="1">Plastid</location>
        <location evidence="1">Chloroplast membrane</location>
        <topology evidence="1">Multi-pass membrane protein</topology>
    </subcellularLocation>
</comment>
<evidence type="ECO:0000256" key="6">
    <source>
        <dbReference type="ARBA" id="ARBA00022946"/>
    </source>
</evidence>
<dbReference type="AlphaFoldDB" id="A0A9Q0K5V0"/>
<evidence type="ECO:0000256" key="8">
    <source>
        <dbReference type="ARBA" id="ARBA00023136"/>
    </source>
</evidence>
<dbReference type="Pfam" id="PF11891">
    <property type="entry name" value="RETICULATA-like"/>
    <property type="match status" value="1"/>
</dbReference>
<accession>A0A9Q0K5V0</accession>
<dbReference type="Proteomes" id="UP001141806">
    <property type="component" value="Unassembled WGS sequence"/>
</dbReference>
<gene>
    <name evidence="9" type="ORF">NE237_016818</name>
</gene>
<comment type="similarity">
    <text evidence="2">Belongs to the RETICULATA family.</text>
</comment>
<sequence length="114" mass="12818">MDPSFEPPNKAPPTLLNAFTWGLHMGLSSNFRFQTLNGDEDLHGTESTCEQFSWLIVLLLQFKLPPFFSSSFPLPLPYRRPISVVAHPPPPLLLISDSIAVAEFFYSSTEYSTN</sequence>
<organism evidence="9 10">
    <name type="scientific">Protea cynaroides</name>
    <dbReference type="NCBI Taxonomy" id="273540"/>
    <lineage>
        <taxon>Eukaryota</taxon>
        <taxon>Viridiplantae</taxon>
        <taxon>Streptophyta</taxon>
        <taxon>Embryophyta</taxon>
        <taxon>Tracheophyta</taxon>
        <taxon>Spermatophyta</taxon>
        <taxon>Magnoliopsida</taxon>
        <taxon>Proteales</taxon>
        <taxon>Proteaceae</taxon>
        <taxon>Protea</taxon>
    </lineage>
</organism>